<dbReference type="InterPro" id="IPR036249">
    <property type="entry name" value="Thioredoxin-like_sf"/>
</dbReference>
<name>A0A485M0G8_9ZZZZ</name>
<dbReference type="SUPFAM" id="SSF52833">
    <property type="entry name" value="Thioredoxin-like"/>
    <property type="match status" value="1"/>
</dbReference>
<feature type="domain" description="Alkyl hydroperoxide reductase subunit C/ Thiol specific antioxidant" evidence="1">
    <location>
        <begin position="48"/>
        <end position="78"/>
    </location>
</feature>
<dbReference type="AlphaFoldDB" id="A0A485M0G8"/>
<dbReference type="EMBL" id="CAADRM010000085">
    <property type="protein sequence ID" value="VFU14000.1"/>
    <property type="molecule type" value="Genomic_DNA"/>
</dbReference>
<evidence type="ECO:0000313" key="2">
    <source>
        <dbReference type="EMBL" id="VFU14000.1"/>
    </source>
</evidence>
<organism evidence="2">
    <name type="scientific">anaerobic digester metagenome</name>
    <dbReference type="NCBI Taxonomy" id="1263854"/>
    <lineage>
        <taxon>unclassified sequences</taxon>
        <taxon>metagenomes</taxon>
        <taxon>ecological metagenomes</taxon>
    </lineage>
</organism>
<protein>
    <recommendedName>
        <fullName evidence="1">Alkyl hydroperoxide reductase subunit C/ Thiol specific antioxidant domain-containing protein</fullName>
    </recommendedName>
</protein>
<dbReference type="Pfam" id="PF00578">
    <property type="entry name" value="AhpC-TSA"/>
    <property type="match status" value="1"/>
</dbReference>
<sequence>MEEKTVTELFDTMENRLGVEEYNYYHFSRKYAMMDIRGTIEKRGVGPGCPAPDFELENTEGNLVRLSSLRGKPVVLRFSSIT</sequence>
<gene>
    <name evidence="2" type="ORF">SCFA_230025</name>
</gene>
<reference evidence="2" key="1">
    <citation type="submission" date="2019-03" db="EMBL/GenBank/DDBJ databases">
        <authorList>
            <person name="Hao L."/>
        </authorList>
    </citation>
    <scope>NUCLEOTIDE SEQUENCE</scope>
</reference>
<proteinExistence type="predicted"/>
<dbReference type="GO" id="GO:0016209">
    <property type="term" value="F:antioxidant activity"/>
    <property type="evidence" value="ECO:0007669"/>
    <property type="project" value="InterPro"/>
</dbReference>
<dbReference type="Gene3D" id="3.40.30.10">
    <property type="entry name" value="Glutaredoxin"/>
    <property type="match status" value="1"/>
</dbReference>
<accession>A0A485M0G8</accession>
<dbReference type="GO" id="GO:0016491">
    <property type="term" value="F:oxidoreductase activity"/>
    <property type="evidence" value="ECO:0007669"/>
    <property type="project" value="InterPro"/>
</dbReference>
<evidence type="ECO:0000259" key="1">
    <source>
        <dbReference type="Pfam" id="PF00578"/>
    </source>
</evidence>
<dbReference type="InterPro" id="IPR000866">
    <property type="entry name" value="AhpC/TSA"/>
</dbReference>